<dbReference type="STRING" id="1448320.A0A319CT71"/>
<comment type="similarity">
    <text evidence="3">Belongs to the NRP synthetase family.</text>
</comment>
<dbReference type="InterPro" id="IPR023213">
    <property type="entry name" value="CAT-like_dom_sf"/>
</dbReference>
<dbReference type="GO" id="GO:0044550">
    <property type="term" value="P:secondary metabolite biosynthetic process"/>
    <property type="evidence" value="ECO:0007669"/>
    <property type="project" value="TreeGrafter"/>
</dbReference>
<keyword evidence="2" id="KW-0597">Phosphoprotein</keyword>
<evidence type="ECO:0000256" key="3">
    <source>
        <dbReference type="ARBA" id="ARBA00029454"/>
    </source>
</evidence>
<evidence type="ECO:0000313" key="7">
    <source>
        <dbReference type="Proteomes" id="UP000247810"/>
    </source>
</evidence>
<feature type="domain" description="AMP-dependent synthetase/ligase" evidence="5">
    <location>
        <begin position="23"/>
        <end position="398"/>
    </location>
</feature>
<dbReference type="PANTHER" id="PTHR45527:SF1">
    <property type="entry name" value="FATTY ACID SYNTHASE"/>
    <property type="match status" value="1"/>
</dbReference>
<protein>
    <submittedName>
        <fullName evidence="6">Acetyl-CoA synthetase-like protein</fullName>
    </submittedName>
</protein>
<dbReference type="Gene3D" id="3.30.300.30">
    <property type="match status" value="1"/>
</dbReference>
<reference evidence="6 7" key="1">
    <citation type="submission" date="2018-02" db="EMBL/GenBank/DDBJ databases">
        <title>The genomes of Aspergillus section Nigri reveals drivers in fungal speciation.</title>
        <authorList>
            <consortium name="DOE Joint Genome Institute"/>
            <person name="Vesth T.C."/>
            <person name="Nybo J."/>
            <person name="Theobald S."/>
            <person name="Brandl J."/>
            <person name="Frisvad J.C."/>
            <person name="Nielsen K.F."/>
            <person name="Lyhne E.K."/>
            <person name="Kogle M.E."/>
            <person name="Kuo A."/>
            <person name="Riley R."/>
            <person name="Clum A."/>
            <person name="Nolan M."/>
            <person name="Lipzen A."/>
            <person name="Salamov A."/>
            <person name="Henrissat B."/>
            <person name="Wiebenga A."/>
            <person name="De vries R.P."/>
            <person name="Grigoriev I.V."/>
            <person name="Mortensen U.H."/>
            <person name="Andersen M.R."/>
            <person name="Baker S.E."/>
        </authorList>
    </citation>
    <scope>NUCLEOTIDE SEQUENCE [LARGE SCALE GENOMIC DNA]</scope>
    <source>
        <strain evidence="6 7">CBS 707.79</strain>
    </source>
</reference>
<evidence type="ECO:0000256" key="2">
    <source>
        <dbReference type="ARBA" id="ARBA00022553"/>
    </source>
</evidence>
<dbReference type="AlphaFoldDB" id="A0A319CT71"/>
<dbReference type="InterPro" id="IPR042099">
    <property type="entry name" value="ANL_N_sf"/>
</dbReference>
<name>A0A319CT71_9EURO</name>
<dbReference type="EMBL" id="KZ826189">
    <property type="protein sequence ID" value="PYH87689.1"/>
    <property type="molecule type" value="Genomic_DNA"/>
</dbReference>
<evidence type="ECO:0000256" key="1">
    <source>
        <dbReference type="ARBA" id="ARBA00022450"/>
    </source>
</evidence>
<dbReference type="InterPro" id="IPR036736">
    <property type="entry name" value="ACP-like_sf"/>
</dbReference>
<dbReference type="InterPro" id="IPR045851">
    <property type="entry name" value="AMP-bd_C_sf"/>
</dbReference>
<dbReference type="PANTHER" id="PTHR45527">
    <property type="entry name" value="NONRIBOSOMAL PEPTIDE SYNTHETASE"/>
    <property type="match status" value="1"/>
</dbReference>
<dbReference type="InterPro" id="IPR000873">
    <property type="entry name" value="AMP-dep_synth/lig_dom"/>
</dbReference>
<dbReference type="CDD" id="cd04433">
    <property type="entry name" value="AFD_class_I"/>
    <property type="match status" value="1"/>
</dbReference>
<dbReference type="Gene3D" id="3.30.559.30">
    <property type="entry name" value="Nonribosomal peptide synthetase, condensation domain"/>
    <property type="match status" value="1"/>
</dbReference>
<dbReference type="InterPro" id="IPR020845">
    <property type="entry name" value="AMP-binding_CS"/>
</dbReference>
<sequence>MTATSEIATARVADDPRRPLERFDEVVREHPDKLALVCRHQRPDLYQLKRNVPADIDHGQWTFREIGEGVSRLSKFLETQGVVDGCLVFLLLGNSIEHVLATWAAYRLGCVHVSMLPDSLSNTVEARHIIQTVLEQRAAPRAAFVVKDRQMADQFDQLFPELDCLKVIVESTDKPSWVAFETALSQRDIETAQRSNTSERSIFFSSGTTSLPKPCFVDILGWITSLESRSTFGAFAPGDRVMLFAITRGATLVYSSYLSFEPLVAMETLKANRCAYMVMLGTLAHAVTSAMSVAPGELPCPDTVIFGGMILSTDVAKAFQEATGTRAIENLYGMTEGVLCTSGRVENINRISRDGVVSAGQPTSGARIRICAPESTVPVPRGVVGELHYSGYQTIIAYIGVSSDAFHVDEEGTYWYKTGDQAVIDENDGQVYPVGRYKDMIIPRGKNISLAAIESVLNKDPGCAPLNPQVVLLPDQVAGEVPVVIVNRDVDHGQVQRMMGNIRTQMGLGYVPDKVLSIQSLGMKQYPVTTSGKVQKTKLAALVRKHEANRAQRSSAPALDPLATRHQVTHIWAETLGTTTQELDLHAKMSQRVDSITSMRVHAKLRRLTGRDVPFPAWAAATTIAEQMILLESAPERGASAGASKPQLPHSRQGGPGLEEMAHLVDNAGQQEATHAIIQQALMSCGLGWDDVADVFPATDFHDIMTQTHLIDTWEFFIAVRTWDTTTQKLRSALETALTVHPMLRSFIVIDETAAASERSLHVTIQHSQKILDRCIVDYGVVATMQDIRRLTINFPAEHRIAYPGPMFRALLVFVEEINSAVLVGDCSHSIMDATYYELFADDLDQALDGRPLRPHIPYKLWNDCQYLLQDSLAARPALDYHVGQMRRLTGRNYALWPTPTPIVEIAPERINAGLPLLEFSLPTLMTLRHHHPTIMTPVVLKTALTLLALFHTKHNEVLLLNVEAARSSFPFMPSSLPRGSDLDGARVAGPTLTSNVELLTYNPNETVLDLLYRVQAQQRLNTKHAHTPWRRIMEKLPPVRELYPLVADHLIFNWTGASTFEEDSKKRLHQNIKLHQIFFRPKTGLMLDGGASGKDGTDFCISLTGAVANRSTEGIGRIGDGLRTITTWLTAQENWERPVRNFSDCLGVACTDWVGV</sequence>
<dbReference type="Gene3D" id="3.40.50.12780">
    <property type="entry name" value="N-terminal domain of ligase-like"/>
    <property type="match status" value="1"/>
</dbReference>
<feature type="region of interest" description="Disordered" evidence="4">
    <location>
        <begin position="637"/>
        <end position="658"/>
    </location>
</feature>
<proteinExistence type="inferred from homology"/>
<dbReference type="PROSITE" id="PS00455">
    <property type="entry name" value="AMP_BINDING"/>
    <property type="match status" value="1"/>
</dbReference>
<keyword evidence="1" id="KW-0596">Phosphopantetheine</keyword>
<dbReference type="GO" id="GO:0005737">
    <property type="term" value="C:cytoplasm"/>
    <property type="evidence" value="ECO:0007669"/>
    <property type="project" value="TreeGrafter"/>
</dbReference>
<accession>A0A319CT71</accession>
<dbReference type="GO" id="GO:0031177">
    <property type="term" value="F:phosphopantetheine binding"/>
    <property type="evidence" value="ECO:0007669"/>
    <property type="project" value="TreeGrafter"/>
</dbReference>
<gene>
    <name evidence="6" type="ORF">BO71DRAFT_393011</name>
</gene>
<evidence type="ECO:0000256" key="4">
    <source>
        <dbReference type="SAM" id="MobiDB-lite"/>
    </source>
</evidence>
<dbReference type="SUPFAM" id="SSF56801">
    <property type="entry name" value="Acetyl-CoA synthetase-like"/>
    <property type="match status" value="1"/>
</dbReference>
<dbReference type="OrthoDB" id="10253869at2759"/>
<dbReference type="SUPFAM" id="SSF52777">
    <property type="entry name" value="CoA-dependent acyltransferases"/>
    <property type="match status" value="2"/>
</dbReference>
<dbReference type="Proteomes" id="UP000247810">
    <property type="component" value="Unassembled WGS sequence"/>
</dbReference>
<organism evidence="6 7">
    <name type="scientific">Aspergillus ellipticus CBS 707.79</name>
    <dbReference type="NCBI Taxonomy" id="1448320"/>
    <lineage>
        <taxon>Eukaryota</taxon>
        <taxon>Fungi</taxon>
        <taxon>Dikarya</taxon>
        <taxon>Ascomycota</taxon>
        <taxon>Pezizomycotina</taxon>
        <taxon>Eurotiomycetes</taxon>
        <taxon>Eurotiomycetidae</taxon>
        <taxon>Eurotiales</taxon>
        <taxon>Aspergillaceae</taxon>
        <taxon>Aspergillus</taxon>
        <taxon>Aspergillus subgen. Circumdati</taxon>
    </lineage>
</organism>
<evidence type="ECO:0000313" key="6">
    <source>
        <dbReference type="EMBL" id="PYH87689.1"/>
    </source>
</evidence>
<evidence type="ECO:0000259" key="5">
    <source>
        <dbReference type="Pfam" id="PF00501"/>
    </source>
</evidence>
<keyword evidence="7" id="KW-1185">Reference proteome</keyword>
<dbReference type="Gene3D" id="3.30.559.10">
    <property type="entry name" value="Chloramphenicol acetyltransferase-like domain"/>
    <property type="match status" value="1"/>
</dbReference>
<dbReference type="VEuPathDB" id="FungiDB:BO71DRAFT_393011"/>
<dbReference type="SUPFAM" id="SSF47336">
    <property type="entry name" value="ACP-like"/>
    <property type="match status" value="1"/>
</dbReference>
<dbReference type="GO" id="GO:0043041">
    <property type="term" value="P:amino acid activation for nonribosomal peptide biosynthetic process"/>
    <property type="evidence" value="ECO:0007669"/>
    <property type="project" value="TreeGrafter"/>
</dbReference>
<dbReference type="Pfam" id="PF00501">
    <property type="entry name" value="AMP-binding"/>
    <property type="match status" value="1"/>
</dbReference>